<keyword evidence="4" id="KW-1185">Reference proteome</keyword>
<feature type="compositionally biased region" description="Basic and acidic residues" evidence="1">
    <location>
        <begin position="220"/>
        <end position="236"/>
    </location>
</feature>
<dbReference type="EMBL" id="JBHVZQ010000050">
    <property type="protein sequence ID" value="MFF1278178.1"/>
    <property type="molecule type" value="Genomic_DNA"/>
</dbReference>
<dbReference type="Gene3D" id="2.40.420.20">
    <property type="match status" value="1"/>
</dbReference>
<dbReference type="Proteomes" id="UP001601627">
    <property type="component" value="Unassembled WGS sequence"/>
</dbReference>
<feature type="region of interest" description="Disordered" evidence="1">
    <location>
        <begin position="340"/>
        <end position="376"/>
    </location>
</feature>
<dbReference type="InterPro" id="IPR036366">
    <property type="entry name" value="PGBDSf"/>
</dbReference>
<accession>A0ABW6QG19</accession>
<sequence>MRPREKRRSSRTRRLGLIVAVVAVVGAGGWFAGTRMQSPADAAASQQPPKAGAVTVPVEHRALTATVVAQGSLEYGSPRSLTLAGSVGASQESDEEAGAAQRVTKAPSAGSRLTEGDVLMQVNGRPVLVLRGPVPMYRTIGPGSSGDDVRQLQKALNRLGFPTGGVTGTYGQGTASAVGRWYRSKGYTAQEPTSADRQQLGQLETAVSDAQLALLTARGDGGKSEGDGESGPESKEVRRLQIKSAEKQLQLANSALASFKAGYGTKVPAGEVVFLPDFPVRVDKTKVRAGDTPDGEVAAVTSSDVVVDAVVPGADASSLREGMAVQVTTADGKEAKGVLSEIGAPGSAPEDAAGHAETGGEPETTGASGGGTSNPVPLKVTIPKPGPLAEDAGGAVTVTIEVGDSSGKVLAVPVAAVQTSAGGQARVRIERDGSVRRVEVDLGISADGLVEVKPDGGALKKGDLVVVGQ</sequence>
<dbReference type="InterPro" id="IPR036365">
    <property type="entry name" value="PGBD-like_sf"/>
</dbReference>
<organism evidence="3 4">
    <name type="scientific">Streptomyces marokkonensis</name>
    <dbReference type="NCBI Taxonomy" id="324855"/>
    <lineage>
        <taxon>Bacteria</taxon>
        <taxon>Bacillati</taxon>
        <taxon>Actinomycetota</taxon>
        <taxon>Actinomycetes</taxon>
        <taxon>Kitasatosporales</taxon>
        <taxon>Streptomycetaceae</taxon>
        <taxon>Streptomyces</taxon>
    </lineage>
</organism>
<feature type="region of interest" description="Disordered" evidence="1">
    <location>
        <begin position="217"/>
        <end position="236"/>
    </location>
</feature>
<evidence type="ECO:0000313" key="4">
    <source>
        <dbReference type="Proteomes" id="UP001601627"/>
    </source>
</evidence>
<gene>
    <name evidence="3" type="ORF">ACFVZC_33115</name>
</gene>
<dbReference type="PANTHER" id="PTHR30469:SF15">
    <property type="entry name" value="HLYD FAMILY OF SECRETION PROTEINS"/>
    <property type="match status" value="1"/>
</dbReference>
<dbReference type="SUPFAM" id="SSF47090">
    <property type="entry name" value="PGBD-like"/>
    <property type="match status" value="1"/>
</dbReference>
<dbReference type="PANTHER" id="PTHR30469">
    <property type="entry name" value="MULTIDRUG RESISTANCE PROTEIN MDTA"/>
    <property type="match status" value="1"/>
</dbReference>
<feature type="region of interest" description="Disordered" evidence="1">
    <location>
        <begin position="86"/>
        <end position="112"/>
    </location>
</feature>
<evidence type="ECO:0000313" key="3">
    <source>
        <dbReference type="EMBL" id="MFF1278178.1"/>
    </source>
</evidence>
<protein>
    <submittedName>
        <fullName evidence="3">Peptidoglycan-binding protein</fullName>
    </submittedName>
</protein>
<evidence type="ECO:0000256" key="1">
    <source>
        <dbReference type="SAM" id="MobiDB-lite"/>
    </source>
</evidence>
<comment type="caution">
    <text evidence="3">The sequence shown here is derived from an EMBL/GenBank/DDBJ whole genome shotgun (WGS) entry which is preliminary data.</text>
</comment>
<dbReference type="Pfam" id="PF01471">
    <property type="entry name" value="PG_binding_1"/>
    <property type="match status" value="1"/>
</dbReference>
<dbReference type="Gene3D" id="1.10.101.10">
    <property type="entry name" value="PGBD-like superfamily/PGBD"/>
    <property type="match status" value="1"/>
</dbReference>
<reference evidence="3 4" key="1">
    <citation type="submission" date="2024-09" db="EMBL/GenBank/DDBJ databases">
        <title>The Natural Products Discovery Center: Release of the First 8490 Sequenced Strains for Exploring Actinobacteria Biosynthetic Diversity.</title>
        <authorList>
            <person name="Kalkreuter E."/>
            <person name="Kautsar S.A."/>
            <person name="Yang D."/>
            <person name="Bader C.D."/>
            <person name="Teijaro C.N."/>
            <person name="Fluegel L."/>
            <person name="Davis C.M."/>
            <person name="Simpson J.R."/>
            <person name="Lauterbach L."/>
            <person name="Steele A.D."/>
            <person name="Gui C."/>
            <person name="Meng S."/>
            <person name="Li G."/>
            <person name="Viehrig K."/>
            <person name="Ye F."/>
            <person name="Su P."/>
            <person name="Kiefer A.F."/>
            <person name="Nichols A."/>
            <person name="Cepeda A.J."/>
            <person name="Yan W."/>
            <person name="Fan B."/>
            <person name="Jiang Y."/>
            <person name="Adhikari A."/>
            <person name="Zheng C.-J."/>
            <person name="Schuster L."/>
            <person name="Cowan T.M."/>
            <person name="Smanski M.J."/>
            <person name="Chevrette M.G."/>
            <person name="De Carvalho L.P.S."/>
            <person name="Shen B."/>
        </authorList>
    </citation>
    <scope>NUCLEOTIDE SEQUENCE [LARGE SCALE GENOMIC DNA]</scope>
    <source>
        <strain evidence="3 4">NPDC058328</strain>
    </source>
</reference>
<feature type="domain" description="Peptidoglycan binding-like" evidence="2">
    <location>
        <begin position="145"/>
        <end position="181"/>
    </location>
</feature>
<dbReference type="RefSeq" id="WP_388240537.1">
    <property type="nucleotide sequence ID" value="NZ_JBHVZQ010000050.1"/>
</dbReference>
<dbReference type="InterPro" id="IPR002477">
    <property type="entry name" value="Peptidoglycan-bd-like"/>
</dbReference>
<evidence type="ECO:0000259" key="2">
    <source>
        <dbReference type="Pfam" id="PF01471"/>
    </source>
</evidence>
<name>A0ABW6QG19_9ACTN</name>
<proteinExistence type="predicted"/>